<keyword evidence="1" id="KW-0472">Membrane</keyword>
<reference evidence="2" key="1">
    <citation type="journal article" date="2021" name="Nat. Commun.">
        <title>Genetic determinants of endophytism in the Arabidopsis root mycobiome.</title>
        <authorList>
            <person name="Mesny F."/>
            <person name="Miyauchi S."/>
            <person name="Thiergart T."/>
            <person name="Pickel B."/>
            <person name="Atanasova L."/>
            <person name="Karlsson M."/>
            <person name="Huettel B."/>
            <person name="Barry K.W."/>
            <person name="Haridas S."/>
            <person name="Chen C."/>
            <person name="Bauer D."/>
            <person name="Andreopoulos W."/>
            <person name="Pangilinan J."/>
            <person name="LaButti K."/>
            <person name="Riley R."/>
            <person name="Lipzen A."/>
            <person name="Clum A."/>
            <person name="Drula E."/>
            <person name="Henrissat B."/>
            <person name="Kohler A."/>
            <person name="Grigoriev I.V."/>
            <person name="Martin F.M."/>
            <person name="Hacquard S."/>
        </authorList>
    </citation>
    <scope>NUCLEOTIDE SEQUENCE</scope>
    <source>
        <strain evidence="2">MPI-CAGE-AT-0147</strain>
    </source>
</reference>
<name>A0A9P9CZZ2_9HYPO</name>
<dbReference type="AlphaFoldDB" id="A0A9P9CZZ2"/>
<keyword evidence="1" id="KW-0812">Transmembrane</keyword>
<dbReference type="OrthoDB" id="5420013at2759"/>
<feature type="transmembrane region" description="Helical" evidence="1">
    <location>
        <begin position="229"/>
        <end position="250"/>
    </location>
</feature>
<organism evidence="2 3">
    <name type="scientific">Dactylonectria macrodidyma</name>
    <dbReference type="NCBI Taxonomy" id="307937"/>
    <lineage>
        <taxon>Eukaryota</taxon>
        <taxon>Fungi</taxon>
        <taxon>Dikarya</taxon>
        <taxon>Ascomycota</taxon>
        <taxon>Pezizomycotina</taxon>
        <taxon>Sordariomycetes</taxon>
        <taxon>Hypocreomycetidae</taxon>
        <taxon>Hypocreales</taxon>
        <taxon>Nectriaceae</taxon>
        <taxon>Dactylonectria</taxon>
    </lineage>
</organism>
<sequence length="292" mass="32644">MDTRSSHRNELLIGPAADEQKVSEILEHDTPEQQQYRAFIDIPRPVRIPSQSRLLSHRFDKGAAILVSKTECIRRTHRPTRPKLRDAAVHQNIGAYIVIGTVDTDTGETLECLQELAGSDGKPKDLIASIHRAVCALRPWYIRLFTLKTVGAFGLYECHTPAGHHTILELSDTAKLALLELYYDFVAHRKDEREEWKAWVQKNLNSGDTFPGSRRLGLRLILKWSAWKIITYVSVPVIASLIFGLSYTLAVKGPDVDEVAVLQTAWTVSSYIVTTAGVIIAVLAAITSLKDH</sequence>
<gene>
    <name evidence="2" type="ORF">EDB81DRAFT_832725</name>
</gene>
<dbReference type="EMBL" id="JAGMUV010000048">
    <property type="protein sequence ID" value="KAH7109987.1"/>
    <property type="molecule type" value="Genomic_DNA"/>
</dbReference>
<feature type="transmembrane region" description="Helical" evidence="1">
    <location>
        <begin position="270"/>
        <end position="289"/>
    </location>
</feature>
<evidence type="ECO:0000313" key="3">
    <source>
        <dbReference type="Proteomes" id="UP000738349"/>
    </source>
</evidence>
<protein>
    <submittedName>
        <fullName evidence="2">Uncharacterized protein</fullName>
    </submittedName>
</protein>
<evidence type="ECO:0000256" key="1">
    <source>
        <dbReference type="SAM" id="Phobius"/>
    </source>
</evidence>
<keyword evidence="3" id="KW-1185">Reference proteome</keyword>
<comment type="caution">
    <text evidence="2">The sequence shown here is derived from an EMBL/GenBank/DDBJ whole genome shotgun (WGS) entry which is preliminary data.</text>
</comment>
<dbReference type="Proteomes" id="UP000738349">
    <property type="component" value="Unassembled WGS sequence"/>
</dbReference>
<proteinExistence type="predicted"/>
<keyword evidence="1" id="KW-1133">Transmembrane helix</keyword>
<accession>A0A9P9CZZ2</accession>
<evidence type="ECO:0000313" key="2">
    <source>
        <dbReference type="EMBL" id="KAH7109987.1"/>
    </source>
</evidence>